<dbReference type="Proteomes" id="UP000319004">
    <property type="component" value="Chromosome"/>
</dbReference>
<accession>A0A518I320</accession>
<name>A0A518I320_9BACT</name>
<dbReference type="KEGG" id="snep:Enr13x_74210"/>
<keyword evidence="2" id="KW-1185">Reference proteome</keyword>
<reference evidence="1 2" key="1">
    <citation type="submission" date="2019-03" db="EMBL/GenBank/DDBJ databases">
        <title>Deep-cultivation of Planctomycetes and their phenomic and genomic characterization uncovers novel biology.</title>
        <authorList>
            <person name="Wiegand S."/>
            <person name="Jogler M."/>
            <person name="Boedeker C."/>
            <person name="Pinto D."/>
            <person name="Vollmers J."/>
            <person name="Rivas-Marin E."/>
            <person name="Kohn T."/>
            <person name="Peeters S.H."/>
            <person name="Heuer A."/>
            <person name="Rast P."/>
            <person name="Oberbeckmann S."/>
            <person name="Bunk B."/>
            <person name="Jeske O."/>
            <person name="Meyerdierks A."/>
            <person name="Storesund J.E."/>
            <person name="Kallscheuer N."/>
            <person name="Luecker S."/>
            <person name="Lage O.M."/>
            <person name="Pohl T."/>
            <person name="Merkel B.J."/>
            <person name="Hornburger P."/>
            <person name="Mueller R.-W."/>
            <person name="Bruemmer F."/>
            <person name="Labrenz M."/>
            <person name="Spormann A.M."/>
            <person name="Op den Camp H."/>
            <person name="Overmann J."/>
            <person name="Amann R."/>
            <person name="Jetten M.S.M."/>
            <person name="Mascher T."/>
            <person name="Medema M.H."/>
            <person name="Devos D.P."/>
            <person name="Kaster A.-K."/>
            <person name="Ovreas L."/>
            <person name="Rohde M."/>
            <person name="Galperin M.Y."/>
            <person name="Jogler C."/>
        </authorList>
    </citation>
    <scope>NUCLEOTIDE SEQUENCE [LARGE SCALE GENOMIC DNA]</scope>
    <source>
        <strain evidence="1 2">Enr13</strain>
    </source>
</reference>
<sequence length="173" mass="18612">MALEQSESLRRNLIAFDVAAGIPAGATVTVVTLKLNMSRTIVDEFDVNLHRVSTNWNQGTSDQIGEEGGLNPVPPTANDATWIHGEFDAALWNTPGGNFESAASATTPADGVGSYSSSTPQLVADVQSWLADPTSNFGWILIGDETTPSTKRLDSRGYSNADNRPEWKIDFEL</sequence>
<evidence type="ECO:0000313" key="2">
    <source>
        <dbReference type="Proteomes" id="UP000319004"/>
    </source>
</evidence>
<dbReference type="EMBL" id="CP037423">
    <property type="protein sequence ID" value="QDV47511.1"/>
    <property type="molecule type" value="Genomic_DNA"/>
</dbReference>
<protein>
    <recommendedName>
        <fullName evidence="3">DNRLRE domain-containing protein</fullName>
    </recommendedName>
</protein>
<gene>
    <name evidence="1" type="ORF">Enr13x_74210</name>
</gene>
<proteinExistence type="predicted"/>
<dbReference type="NCBIfam" id="NF033679">
    <property type="entry name" value="DNRLRE_dom"/>
    <property type="match status" value="1"/>
</dbReference>
<evidence type="ECO:0000313" key="1">
    <source>
        <dbReference type="EMBL" id="QDV47511.1"/>
    </source>
</evidence>
<evidence type="ECO:0008006" key="3">
    <source>
        <dbReference type="Google" id="ProtNLM"/>
    </source>
</evidence>
<dbReference type="AlphaFoldDB" id="A0A518I320"/>
<organism evidence="1 2">
    <name type="scientific">Stieleria neptunia</name>
    <dbReference type="NCBI Taxonomy" id="2527979"/>
    <lineage>
        <taxon>Bacteria</taxon>
        <taxon>Pseudomonadati</taxon>
        <taxon>Planctomycetota</taxon>
        <taxon>Planctomycetia</taxon>
        <taxon>Pirellulales</taxon>
        <taxon>Pirellulaceae</taxon>
        <taxon>Stieleria</taxon>
    </lineage>
</organism>